<dbReference type="GO" id="GO:0071973">
    <property type="term" value="P:bacterial-type flagellum-dependent cell motility"/>
    <property type="evidence" value="ECO:0007669"/>
    <property type="project" value="InterPro"/>
</dbReference>
<dbReference type="PANTHER" id="PTHR42792:SF1">
    <property type="entry name" value="FLAGELLAR HOOK-ASSOCIATED PROTEIN 3"/>
    <property type="match status" value="1"/>
</dbReference>
<keyword evidence="8" id="KW-0282">Flagellum</keyword>
<dbReference type="EMBL" id="CP051180">
    <property type="protein sequence ID" value="QIZ77243.1"/>
    <property type="molecule type" value="Genomic_DNA"/>
</dbReference>
<comment type="subcellular location">
    <subcellularLocation>
        <location evidence="1">Bacterial flagellum</location>
    </subcellularLocation>
    <subcellularLocation>
        <location evidence="2">Secreted</location>
    </subcellularLocation>
</comment>
<evidence type="ECO:0000256" key="2">
    <source>
        <dbReference type="ARBA" id="ARBA00004613"/>
    </source>
</evidence>
<comment type="similarity">
    <text evidence="3">Belongs to the bacterial flagellin family.</text>
</comment>
<evidence type="ECO:0000256" key="4">
    <source>
        <dbReference type="ARBA" id="ARBA00022525"/>
    </source>
</evidence>
<dbReference type="NCBIfam" id="TIGR02550">
    <property type="entry name" value="flagell_flgL"/>
    <property type="match status" value="1"/>
</dbReference>
<feature type="coiled-coil region" evidence="6">
    <location>
        <begin position="45"/>
        <end position="93"/>
    </location>
</feature>
<dbReference type="InterPro" id="IPR013384">
    <property type="entry name" value="Flagell_FlgL"/>
</dbReference>
<proteinExistence type="inferred from homology"/>
<dbReference type="KEGG" id="fes:HER31_10350"/>
<dbReference type="RefSeq" id="WP_168660504.1">
    <property type="nucleotide sequence ID" value="NZ_CP051180.1"/>
</dbReference>
<protein>
    <submittedName>
        <fullName evidence="8">Flagellar hook-associated protein FlgL</fullName>
    </submittedName>
</protein>
<feature type="domain" description="Flagellin N-terminal" evidence="7">
    <location>
        <begin position="5"/>
        <end position="140"/>
    </location>
</feature>
<dbReference type="GO" id="GO:0005576">
    <property type="term" value="C:extracellular region"/>
    <property type="evidence" value="ECO:0007669"/>
    <property type="project" value="UniProtKB-SubCell"/>
</dbReference>
<sequence>MRLATSQFYNSNTSSMTRLQIESNETLQQLATGKRINTTADDPVASIALENLNQQDERLSQYQNNITLANNRLSQQESRVGEYEDLLMSLRDKILQSNDGALDDSAREALALDLEEGLNSIIALGNTQDENGNYVFAGYQSDVKPFVTDANGDVTYLGDEGRRSSQVAEGISVQVSESGQTLFMDANTGSGDYSADYANATMNGDFFVESADIIDPSLPAIDGIELTFGDDGSGVRTVTATDDQGNVLLPTQPFDASQPMVIAGREIAISGSPEDGDSVTLSHQPTTDVFSSVQSAIDLLRSPNGLEGNNAQAEFAQILTDFDGAQEAASVVRAESGNYLSSLDTFQAQHESMELVNATAKSSLEDLDYAAAITKFEQQSLALNAVTQSFAQIQSVSLFNYI</sequence>
<keyword evidence="5" id="KW-0975">Bacterial flagellum</keyword>
<evidence type="ECO:0000313" key="9">
    <source>
        <dbReference type="Proteomes" id="UP000501602"/>
    </source>
</evidence>
<keyword evidence="4" id="KW-0964">Secreted</keyword>
<gene>
    <name evidence="8" type="primary">flgL</name>
    <name evidence="8" type="ORF">HER31_10350</name>
</gene>
<dbReference type="AlphaFoldDB" id="A0A6H1UFZ4"/>
<evidence type="ECO:0000256" key="3">
    <source>
        <dbReference type="ARBA" id="ARBA00005709"/>
    </source>
</evidence>
<evidence type="ECO:0000256" key="1">
    <source>
        <dbReference type="ARBA" id="ARBA00004365"/>
    </source>
</evidence>
<keyword evidence="8" id="KW-0969">Cilium</keyword>
<dbReference type="Gene3D" id="1.20.1330.10">
    <property type="entry name" value="f41 fragment of flagellin, N-terminal domain"/>
    <property type="match status" value="1"/>
</dbReference>
<dbReference type="GO" id="GO:0005198">
    <property type="term" value="F:structural molecule activity"/>
    <property type="evidence" value="ECO:0007669"/>
    <property type="project" value="InterPro"/>
</dbReference>
<evidence type="ECO:0000256" key="5">
    <source>
        <dbReference type="ARBA" id="ARBA00023143"/>
    </source>
</evidence>
<dbReference type="InterPro" id="IPR001492">
    <property type="entry name" value="Flagellin"/>
</dbReference>
<dbReference type="PANTHER" id="PTHR42792">
    <property type="entry name" value="FLAGELLIN"/>
    <property type="match status" value="1"/>
</dbReference>
<evidence type="ECO:0000259" key="7">
    <source>
        <dbReference type="Pfam" id="PF00669"/>
    </source>
</evidence>
<evidence type="ECO:0000256" key="6">
    <source>
        <dbReference type="SAM" id="Coils"/>
    </source>
</evidence>
<dbReference type="SUPFAM" id="SSF64518">
    <property type="entry name" value="Phase 1 flagellin"/>
    <property type="match status" value="1"/>
</dbReference>
<name>A0A6H1UFZ4_9GAMM</name>
<keyword evidence="6" id="KW-0175">Coiled coil</keyword>
<dbReference type="InterPro" id="IPR001029">
    <property type="entry name" value="Flagellin_N"/>
</dbReference>
<keyword evidence="8" id="KW-0966">Cell projection</keyword>
<organism evidence="8 9">
    <name type="scientific">Ferrimonas lipolytica</name>
    <dbReference type="NCBI Taxonomy" id="2724191"/>
    <lineage>
        <taxon>Bacteria</taxon>
        <taxon>Pseudomonadati</taxon>
        <taxon>Pseudomonadota</taxon>
        <taxon>Gammaproteobacteria</taxon>
        <taxon>Alteromonadales</taxon>
        <taxon>Ferrimonadaceae</taxon>
        <taxon>Ferrimonas</taxon>
    </lineage>
</organism>
<keyword evidence="9" id="KW-1185">Reference proteome</keyword>
<reference evidence="8 9" key="1">
    <citation type="submission" date="2020-04" db="EMBL/GenBank/DDBJ databases">
        <title>Ferrimonas sp. S7 isolated from sea water.</title>
        <authorList>
            <person name="Bae S.S."/>
            <person name="Baek K."/>
        </authorList>
    </citation>
    <scope>NUCLEOTIDE SEQUENCE [LARGE SCALE GENOMIC DNA]</scope>
    <source>
        <strain evidence="8 9">S7</strain>
    </source>
</reference>
<accession>A0A6H1UFZ4</accession>
<dbReference type="Pfam" id="PF00669">
    <property type="entry name" value="Flagellin_N"/>
    <property type="match status" value="1"/>
</dbReference>
<dbReference type="Proteomes" id="UP000501602">
    <property type="component" value="Chromosome"/>
</dbReference>
<dbReference type="GO" id="GO:0009424">
    <property type="term" value="C:bacterial-type flagellum hook"/>
    <property type="evidence" value="ECO:0007669"/>
    <property type="project" value="InterPro"/>
</dbReference>
<evidence type="ECO:0000313" key="8">
    <source>
        <dbReference type="EMBL" id="QIZ77243.1"/>
    </source>
</evidence>